<evidence type="ECO:0000313" key="2">
    <source>
        <dbReference type="EMBL" id="MBC6109478.1"/>
    </source>
</evidence>
<keyword evidence="3" id="KW-1185">Reference proteome</keyword>
<name>A0ABR7KP15_9SPHI</name>
<dbReference type="InterPro" id="IPR003741">
    <property type="entry name" value="LUD_dom"/>
</dbReference>
<dbReference type="InterPro" id="IPR037171">
    <property type="entry name" value="NagB/RpiA_transferase-like"/>
</dbReference>
<protein>
    <submittedName>
        <fullName evidence="2">LUD domain-containing protein</fullName>
    </submittedName>
</protein>
<dbReference type="Proteomes" id="UP000652755">
    <property type="component" value="Unassembled WGS sequence"/>
</dbReference>
<gene>
    <name evidence="2" type="ORF">H7U22_03500</name>
</gene>
<evidence type="ECO:0000313" key="3">
    <source>
        <dbReference type="Proteomes" id="UP000652755"/>
    </source>
</evidence>
<accession>A0ABR7KP15</accession>
<proteinExistence type="predicted"/>
<evidence type="ECO:0000259" key="1">
    <source>
        <dbReference type="Pfam" id="PF02589"/>
    </source>
</evidence>
<dbReference type="SUPFAM" id="SSF100950">
    <property type="entry name" value="NagB/RpiA/CoA transferase-like"/>
    <property type="match status" value="1"/>
</dbReference>
<sequence>MMSRETILSAILNNQPQATKLPEYLQFDSPSKEVITEKFVQMINLIGGRVVVIHKLEDIDLYISEHFKVSDQIITPIEGLKYYTSFTGDEKPHQFVNTEFAFFKTHFAVAENGAIWITEDLMGQRVLPFITQHLGMVVEEENIIVNMHEAYKIIENQDYGFGTFIAGPSKTADIEQSLVLGAHGARSMTIFLVKSVPKFFNT</sequence>
<dbReference type="InterPro" id="IPR024185">
    <property type="entry name" value="FTHF_cligase-like_sf"/>
</dbReference>
<feature type="domain" description="LUD" evidence="1">
    <location>
        <begin position="84"/>
        <end position="193"/>
    </location>
</feature>
<dbReference type="EMBL" id="JACRYL010000002">
    <property type="protein sequence ID" value="MBC6109478.1"/>
    <property type="molecule type" value="Genomic_DNA"/>
</dbReference>
<reference evidence="2 3" key="1">
    <citation type="submission" date="2020-08" db="EMBL/GenBank/DDBJ databases">
        <authorList>
            <person name="Sun Q."/>
            <person name="Inoue M."/>
        </authorList>
    </citation>
    <scope>NUCLEOTIDE SEQUENCE [LARGE SCALE GENOMIC DNA]</scope>
    <source>
        <strain evidence="2 3">CCM 8938</strain>
    </source>
</reference>
<dbReference type="PANTHER" id="PTHR43682:SF1">
    <property type="entry name" value="LACTATE UTILIZATION PROTEIN C"/>
    <property type="match status" value="1"/>
</dbReference>
<dbReference type="PANTHER" id="PTHR43682">
    <property type="entry name" value="LACTATE UTILIZATION PROTEIN C"/>
    <property type="match status" value="1"/>
</dbReference>
<dbReference type="Gene3D" id="3.40.50.10420">
    <property type="entry name" value="NagB/RpiA/CoA transferase-like"/>
    <property type="match status" value="1"/>
</dbReference>
<organism evidence="2 3">
    <name type="scientific">Pedobacter fastidiosus</name>
    <dbReference type="NCBI Taxonomy" id="2765361"/>
    <lineage>
        <taxon>Bacteria</taxon>
        <taxon>Pseudomonadati</taxon>
        <taxon>Bacteroidota</taxon>
        <taxon>Sphingobacteriia</taxon>
        <taxon>Sphingobacteriales</taxon>
        <taxon>Sphingobacteriaceae</taxon>
        <taxon>Pedobacter</taxon>
    </lineage>
</organism>
<dbReference type="Pfam" id="PF02589">
    <property type="entry name" value="LUD_dom"/>
    <property type="match status" value="1"/>
</dbReference>
<comment type="caution">
    <text evidence="2">The sequence shown here is derived from an EMBL/GenBank/DDBJ whole genome shotgun (WGS) entry which is preliminary data.</text>
</comment>